<keyword evidence="8" id="KW-1185">Reference proteome</keyword>
<accession>A0ABT7LWH0</accession>
<dbReference type="RefSeq" id="WP_286004203.1">
    <property type="nucleotide sequence ID" value="NZ_JASVEJ010000010.1"/>
</dbReference>
<evidence type="ECO:0000259" key="6">
    <source>
        <dbReference type="Pfam" id="PF01975"/>
    </source>
</evidence>
<evidence type="ECO:0000313" key="7">
    <source>
        <dbReference type="EMBL" id="MDL5056359.1"/>
    </source>
</evidence>
<protein>
    <recommendedName>
        <fullName evidence="3">5'-nucleotidase</fullName>
        <ecNumber evidence="3">3.1.3.5</ecNumber>
    </recommendedName>
</protein>
<organism evidence="7 8">
    <name type="scientific">Geitlerinema calcuttense NRMC-F 0142</name>
    <dbReference type="NCBI Taxonomy" id="2922238"/>
    <lineage>
        <taxon>Bacteria</taxon>
        <taxon>Bacillati</taxon>
        <taxon>Cyanobacteriota</taxon>
        <taxon>Cyanophyceae</taxon>
        <taxon>Geitlerinematales</taxon>
        <taxon>Geitlerinemataceae</taxon>
        <taxon>Geitlerinema</taxon>
    </lineage>
</organism>
<feature type="domain" description="Survival protein SurE-like phosphatase/nucleotidase" evidence="6">
    <location>
        <begin position="4"/>
        <end position="165"/>
    </location>
</feature>
<dbReference type="SUPFAM" id="SSF64167">
    <property type="entry name" value="SurE-like"/>
    <property type="match status" value="1"/>
</dbReference>
<dbReference type="GO" id="GO:0008254">
    <property type="term" value="F:3'-nucleotidase activity"/>
    <property type="evidence" value="ECO:0007669"/>
    <property type="project" value="UniProtKB-EC"/>
</dbReference>
<keyword evidence="5 7" id="KW-0378">Hydrolase</keyword>
<evidence type="ECO:0000256" key="3">
    <source>
        <dbReference type="ARBA" id="ARBA00012643"/>
    </source>
</evidence>
<evidence type="ECO:0000256" key="4">
    <source>
        <dbReference type="ARBA" id="ARBA00022723"/>
    </source>
</evidence>
<dbReference type="InterPro" id="IPR002828">
    <property type="entry name" value="SurE-like_Pase/nucleotidase"/>
</dbReference>
<dbReference type="PANTHER" id="PTHR30457">
    <property type="entry name" value="5'-NUCLEOTIDASE SURE"/>
    <property type="match status" value="1"/>
</dbReference>
<evidence type="ECO:0000256" key="1">
    <source>
        <dbReference type="ARBA" id="ARBA00000815"/>
    </source>
</evidence>
<gene>
    <name evidence="7" type="primary">surE</name>
    <name evidence="7" type="ORF">QQ055_02585</name>
</gene>
<dbReference type="Gene3D" id="3.40.1210.10">
    <property type="entry name" value="Survival protein SurE-like phosphatase/nucleotidase"/>
    <property type="match status" value="1"/>
</dbReference>
<dbReference type="Proteomes" id="UP001230986">
    <property type="component" value="Unassembled WGS sequence"/>
</dbReference>
<comment type="similarity">
    <text evidence="2">Belongs to the SurE nucleotidase family.</text>
</comment>
<evidence type="ECO:0000256" key="5">
    <source>
        <dbReference type="ARBA" id="ARBA00022801"/>
    </source>
</evidence>
<dbReference type="InterPro" id="IPR036523">
    <property type="entry name" value="SurE-like_sf"/>
</dbReference>
<dbReference type="PANTHER" id="PTHR30457:SF0">
    <property type="entry name" value="PHOSPHATASE, PUTATIVE (AFU_ORTHOLOGUE AFUA_4G01070)-RELATED"/>
    <property type="match status" value="1"/>
</dbReference>
<dbReference type="NCBIfam" id="TIGR00087">
    <property type="entry name" value="surE"/>
    <property type="match status" value="1"/>
</dbReference>
<evidence type="ECO:0000313" key="8">
    <source>
        <dbReference type="Proteomes" id="UP001230986"/>
    </source>
</evidence>
<proteinExistence type="inferred from homology"/>
<reference evidence="7 8" key="1">
    <citation type="submission" date="2023-06" db="EMBL/GenBank/DDBJ databases">
        <title>Whole genome sequence of Oscillatoria calcuttensis NRMC-F 0142.</title>
        <authorList>
            <person name="Shakena Fathima T."/>
            <person name="Muralitharan G."/>
            <person name="Thajuddin N."/>
        </authorList>
    </citation>
    <scope>NUCLEOTIDE SEQUENCE [LARGE SCALE GENOMIC DNA]</scope>
    <source>
        <strain evidence="7 8">NRMC-F 0142</strain>
    </source>
</reference>
<name>A0ABT7LWH0_9CYAN</name>
<comment type="catalytic activity">
    <reaction evidence="1">
        <text>a ribonucleoside 5'-phosphate + H2O = a ribonucleoside + phosphate</text>
        <dbReference type="Rhea" id="RHEA:12484"/>
        <dbReference type="ChEBI" id="CHEBI:15377"/>
        <dbReference type="ChEBI" id="CHEBI:18254"/>
        <dbReference type="ChEBI" id="CHEBI:43474"/>
        <dbReference type="ChEBI" id="CHEBI:58043"/>
        <dbReference type="EC" id="3.1.3.5"/>
    </reaction>
</comment>
<keyword evidence="4" id="KW-0479">Metal-binding</keyword>
<dbReference type="InterPro" id="IPR030048">
    <property type="entry name" value="SurE"/>
</dbReference>
<dbReference type="NCBIfam" id="NF001493">
    <property type="entry name" value="PRK00346.2-3"/>
    <property type="match status" value="1"/>
</dbReference>
<evidence type="ECO:0000256" key="2">
    <source>
        <dbReference type="ARBA" id="ARBA00011062"/>
    </source>
</evidence>
<dbReference type="EC" id="3.1.3.5" evidence="3"/>
<sequence length="229" mass="24236">MTLILTNDDGIDAPGIQALQQAVSQKAAIVAPLGHYSGCGHQVTTTRPIAVEKRSPSAYGIQGTPADCTRLALTQLFPDAQCVLSGINAGGNLGVDVYISGTVAAVREAALLGVPGIAISHYIKKGLPIDWEFAAQLTAGILAELLSQPWEPGTFWNVNLPHLAPDADSPELVFCQPCKQPLPVNYRVEGNDYYYVGKYSDRALTPGSDVEVCFSGNVAITPIKSFNPA</sequence>
<dbReference type="EMBL" id="JASVEJ010000010">
    <property type="protein sequence ID" value="MDL5056359.1"/>
    <property type="molecule type" value="Genomic_DNA"/>
</dbReference>
<dbReference type="Pfam" id="PF01975">
    <property type="entry name" value="SurE"/>
    <property type="match status" value="1"/>
</dbReference>
<comment type="caution">
    <text evidence="7">The sequence shown here is derived from an EMBL/GenBank/DDBJ whole genome shotgun (WGS) entry which is preliminary data.</text>
</comment>